<dbReference type="PROSITE" id="PS50922">
    <property type="entry name" value="TLC"/>
    <property type="match status" value="1"/>
</dbReference>
<proteinExistence type="predicted"/>
<dbReference type="GO" id="GO:0016020">
    <property type="term" value="C:membrane"/>
    <property type="evidence" value="ECO:0007669"/>
    <property type="project" value="UniProtKB-SubCell"/>
</dbReference>
<dbReference type="Proteomes" id="UP001345219">
    <property type="component" value="Chromosome 14"/>
</dbReference>
<evidence type="ECO:0000313" key="9">
    <source>
        <dbReference type="Proteomes" id="UP001345219"/>
    </source>
</evidence>
<feature type="transmembrane region" description="Helical" evidence="6">
    <location>
        <begin position="231"/>
        <end position="252"/>
    </location>
</feature>
<evidence type="ECO:0000313" key="8">
    <source>
        <dbReference type="EMBL" id="KAK4777650.1"/>
    </source>
</evidence>
<evidence type="ECO:0000256" key="3">
    <source>
        <dbReference type="ARBA" id="ARBA00022989"/>
    </source>
</evidence>
<evidence type="ECO:0000259" key="7">
    <source>
        <dbReference type="PROSITE" id="PS50922"/>
    </source>
</evidence>
<gene>
    <name evidence="8" type="ORF">SAY87_017837</name>
</gene>
<reference evidence="8 9" key="1">
    <citation type="journal article" date="2023" name="Hortic Res">
        <title>Pangenome of water caltrop reveals structural variations and asymmetric subgenome divergence after allopolyploidization.</title>
        <authorList>
            <person name="Zhang X."/>
            <person name="Chen Y."/>
            <person name="Wang L."/>
            <person name="Yuan Y."/>
            <person name="Fang M."/>
            <person name="Shi L."/>
            <person name="Lu R."/>
            <person name="Comes H.P."/>
            <person name="Ma Y."/>
            <person name="Chen Y."/>
            <person name="Huang G."/>
            <person name="Zhou Y."/>
            <person name="Zheng Z."/>
            <person name="Qiu Y."/>
        </authorList>
    </citation>
    <scope>NUCLEOTIDE SEQUENCE [LARGE SCALE GENOMIC DNA]</scope>
    <source>
        <tissue evidence="8">Roots</tissue>
    </source>
</reference>
<dbReference type="GO" id="GO:0055088">
    <property type="term" value="P:lipid homeostasis"/>
    <property type="evidence" value="ECO:0007669"/>
    <property type="project" value="TreeGrafter"/>
</dbReference>
<accession>A0AAN7QVQ5</accession>
<evidence type="ECO:0000256" key="4">
    <source>
        <dbReference type="ARBA" id="ARBA00023136"/>
    </source>
</evidence>
<dbReference type="AlphaFoldDB" id="A0AAN7QVQ5"/>
<keyword evidence="9" id="KW-1185">Reference proteome</keyword>
<comment type="caution">
    <text evidence="8">The sequence shown here is derived from an EMBL/GenBank/DDBJ whole genome shotgun (WGS) entry which is preliminary data.</text>
</comment>
<keyword evidence="3 6" id="KW-1133">Transmembrane helix</keyword>
<dbReference type="PANTHER" id="PTHR13439">
    <property type="entry name" value="CT120 PROTEIN"/>
    <property type="match status" value="1"/>
</dbReference>
<evidence type="ECO:0000256" key="5">
    <source>
        <dbReference type="PROSITE-ProRule" id="PRU00205"/>
    </source>
</evidence>
<feature type="transmembrane region" description="Helical" evidence="6">
    <location>
        <begin position="135"/>
        <end position="154"/>
    </location>
</feature>
<evidence type="ECO:0000256" key="2">
    <source>
        <dbReference type="ARBA" id="ARBA00022692"/>
    </source>
</evidence>
<feature type="domain" description="TLC" evidence="7">
    <location>
        <begin position="59"/>
        <end position="263"/>
    </location>
</feature>
<dbReference type="SMART" id="SM00724">
    <property type="entry name" value="TLC"/>
    <property type="match status" value="1"/>
</dbReference>
<dbReference type="Pfam" id="PF03798">
    <property type="entry name" value="TRAM_LAG1_CLN8"/>
    <property type="match status" value="1"/>
</dbReference>
<comment type="subcellular location">
    <subcellularLocation>
        <location evidence="1">Membrane</location>
        <topology evidence="1">Multi-pass membrane protein</topology>
    </subcellularLocation>
</comment>
<feature type="transmembrane region" description="Helical" evidence="6">
    <location>
        <begin position="160"/>
        <end position="181"/>
    </location>
</feature>
<feature type="transmembrane region" description="Helical" evidence="6">
    <location>
        <begin position="71"/>
        <end position="91"/>
    </location>
</feature>
<protein>
    <recommendedName>
        <fullName evidence="7">TLC domain-containing protein</fullName>
    </recommendedName>
</protein>
<evidence type="ECO:0000256" key="6">
    <source>
        <dbReference type="SAM" id="Phobius"/>
    </source>
</evidence>
<dbReference type="GO" id="GO:0005783">
    <property type="term" value="C:endoplasmic reticulum"/>
    <property type="evidence" value="ECO:0007669"/>
    <property type="project" value="TreeGrafter"/>
</dbReference>
<organism evidence="8 9">
    <name type="scientific">Trapa incisa</name>
    <dbReference type="NCBI Taxonomy" id="236973"/>
    <lineage>
        <taxon>Eukaryota</taxon>
        <taxon>Viridiplantae</taxon>
        <taxon>Streptophyta</taxon>
        <taxon>Embryophyta</taxon>
        <taxon>Tracheophyta</taxon>
        <taxon>Spermatophyta</taxon>
        <taxon>Magnoliopsida</taxon>
        <taxon>eudicotyledons</taxon>
        <taxon>Gunneridae</taxon>
        <taxon>Pentapetalae</taxon>
        <taxon>rosids</taxon>
        <taxon>malvids</taxon>
        <taxon>Myrtales</taxon>
        <taxon>Lythraceae</taxon>
        <taxon>Trapa</taxon>
    </lineage>
</organism>
<dbReference type="InterPro" id="IPR050846">
    <property type="entry name" value="TLCD"/>
</dbReference>
<keyword evidence="4 5" id="KW-0472">Membrane</keyword>
<dbReference type="PANTHER" id="PTHR13439:SF0">
    <property type="entry name" value="TOPOISOMERASE I DAMAGE AFFECTED PROTEIN 4"/>
    <property type="match status" value="1"/>
</dbReference>
<name>A0AAN7QVQ5_9MYRT</name>
<feature type="transmembrane region" description="Helical" evidence="6">
    <location>
        <begin position="193"/>
        <end position="219"/>
    </location>
</feature>
<evidence type="ECO:0000256" key="1">
    <source>
        <dbReference type="ARBA" id="ARBA00004141"/>
    </source>
</evidence>
<keyword evidence="2 5" id="KW-0812">Transmembrane</keyword>
<feature type="transmembrane region" description="Helical" evidence="6">
    <location>
        <begin position="21"/>
        <end position="50"/>
    </location>
</feature>
<dbReference type="InterPro" id="IPR006634">
    <property type="entry name" value="TLC-dom"/>
</dbReference>
<feature type="transmembrane region" description="Helical" evidence="6">
    <location>
        <begin position="111"/>
        <end position="128"/>
    </location>
</feature>
<dbReference type="EMBL" id="JAXIOK010000002">
    <property type="protein sequence ID" value="KAK4777650.1"/>
    <property type="molecule type" value="Genomic_DNA"/>
</dbReference>
<sequence>MVEFSVPSSSMSSTLHTPSEVFHWLASIFIGITMCIIVFQVTGVISLLCFNDYGRLGKKERLEWKNRGFSTFHAIVVAFASLYLLLLSDQFKDGSHGKSIINSTSTLSDRVLGISLGYFLSDLGMILWNFPALGGWEYVLHHGLSMFSIFLSLMSGEGQIYILMVLFTESTTPFVNLRWYLDVAGLKSSKLYMFNGIMLFTGWLVARIFLFIIFFFHMYLHFDEVKQIFDLGFYSLLLVPPVLALMNLFWFWKIAKGLAKTVSKARHSS</sequence>